<dbReference type="AlphaFoldDB" id="A0AAU9U7C4"/>
<evidence type="ECO:0000313" key="4">
    <source>
        <dbReference type="Proteomes" id="UP001153954"/>
    </source>
</evidence>
<evidence type="ECO:0000313" key="3">
    <source>
        <dbReference type="EMBL" id="CAH2095749.1"/>
    </source>
</evidence>
<keyword evidence="2" id="KW-0472">Membrane</keyword>
<feature type="transmembrane region" description="Helical" evidence="2">
    <location>
        <begin position="6"/>
        <end position="24"/>
    </location>
</feature>
<dbReference type="EMBL" id="CAKOGL010000015">
    <property type="protein sequence ID" value="CAH2095749.1"/>
    <property type="molecule type" value="Genomic_DNA"/>
</dbReference>
<reference evidence="3" key="1">
    <citation type="submission" date="2022-03" db="EMBL/GenBank/DDBJ databases">
        <authorList>
            <person name="Tunstrom K."/>
        </authorList>
    </citation>
    <scope>NUCLEOTIDE SEQUENCE</scope>
</reference>
<gene>
    <name evidence="3" type="ORF">EEDITHA_LOCUS11167</name>
</gene>
<dbReference type="Proteomes" id="UP001153954">
    <property type="component" value="Unassembled WGS sequence"/>
</dbReference>
<sequence>MNTRPFIAIIYFHLVSVVLTRYIFDDNPNDFMAKDIVNLAKNRISGRKKFYKGINNQNVKLINERTVDSHFKVQKTSPTTFAAASVKYNNFNPIIRNAASPYNHRQLTTAYDAAINNQNIIDNKIYHNDGTYDEIKSTTSKNEMASIRSKNSNINKENEYDNQLNEQLQKHQEKSDYDKGDDMIKQQSYSQQADAYKTLQIENKDISRNTDVNSDRGRLSIRVNEDRRRLYNNLPKQEEHTKRHIMGRQKNNQQDIIGKENKKPVSFKSDVKHPPNLKTNNLEKSIKNFDKSDFLSRVGRYGLNSKTKTRPYAVFYVMNQDNFDQGNRLSEEVRSYVQEPVNYKRVAKNRNTEKTKKRSNYTVFRD</sequence>
<keyword evidence="2" id="KW-1133">Transmembrane helix</keyword>
<evidence type="ECO:0000256" key="1">
    <source>
        <dbReference type="SAM" id="MobiDB-lite"/>
    </source>
</evidence>
<evidence type="ECO:0000256" key="2">
    <source>
        <dbReference type="SAM" id="Phobius"/>
    </source>
</evidence>
<organism evidence="3 4">
    <name type="scientific">Euphydryas editha</name>
    <name type="common">Edith's checkerspot</name>
    <dbReference type="NCBI Taxonomy" id="104508"/>
    <lineage>
        <taxon>Eukaryota</taxon>
        <taxon>Metazoa</taxon>
        <taxon>Ecdysozoa</taxon>
        <taxon>Arthropoda</taxon>
        <taxon>Hexapoda</taxon>
        <taxon>Insecta</taxon>
        <taxon>Pterygota</taxon>
        <taxon>Neoptera</taxon>
        <taxon>Endopterygota</taxon>
        <taxon>Lepidoptera</taxon>
        <taxon>Glossata</taxon>
        <taxon>Ditrysia</taxon>
        <taxon>Papilionoidea</taxon>
        <taxon>Nymphalidae</taxon>
        <taxon>Nymphalinae</taxon>
        <taxon>Euphydryas</taxon>
    </lineage>
</organism>
<keyword evidence="4" id="KW-1185">Reference proteome</keyword>
<feature type="region of interest" description="Disordered" evidence="1">
    <location>
        <begin position="137"/>
        <end position="158"/>
    </location>
</feature>
<proteinExistence type="predicted"/>
<protein>
    <submittedName>
        <fullName evidence="3">Uncharacterized protein</fullName>
    </submittedName>
</protein>
<accession>A0AAU9U7C4</accession>
<comment type="caution">
    <text evidence="3">The sequence shown here is derived from an EMBL/GenBank/DDBJ whole genome shotgun (WGS) entry which is preliminary data.</text>
</comment>
<keyword evidence="2" id="KW-0812">Transmembrane</keyword>
<name>A0AAU9U7C4_EUPED</name>